<dbReference type="Proteomes" id="UP000785679">
    <property type="component" value="Unassembled WGS sequence"/>
</dbReference>
<protein>
    <submittedName>
        <fullName evidence="2">Uncharacterized protein</fullName>
    </submittedName>
</protein>
<dbReference type="EMBL" id="RRYP01014630">
    <property type="protein sequence ID" value="TNV75881.1"/>
    <property type="molecule type" value="Genomic_DNA"/>
</dbReference>
<evidence type="ECO:0000313" key="3">
    <source>
        <dbReference type="Proteomes" id="UP000785679"/>
    </source>
</evidence>
<evidence type="ECO:0000313" key="2">
    <source>
        <dbReference type="EMBL" id="TNV75881.1"/>
    </source>
</evidence>
<keyword evidence="1" id="KW-0812">Transmembrane</keyword>
<feature type="transmembrane region" description="Helical" evidence="1">
    <location>
        <begin position="6"/>
        <end position="32"/>
    </location>
</feature>
<accession>A0A8J8NK00</accession>
<keyword evidence="1" id="KW-1133">Transmembrane helix</keyword>
<organism evidence="2 3">
    <name type="scientific">Halteria grandinella</name>
    <dbReference type="NCBI Taxonomy" id="5974"/>
    <lineage>
        <taxon>Eukaryota</taxon>
        <taxon>Sar</taxon>
        <taxon>Alveolata</taxon>
        <taxon>Ciliophora</taxon>
        <taxon>Intramacronucleata</taxon>
        <taxon>Spirotrichea</taxon>
        <taxon>Stichotrichia</taxon>
        <taxon>Sporadotrichida</taxon>
        <taxon>Halteriidae</taxon>
        <taxon>Halteria</taxon>
    </lineage>
</organism>
<keyword evidence="3" id="KW-1185">Reference proteome</keyword>
<name>A0A8J8NK00_HALGN</name>
<proteinExistence type="predicted"/>
<dbReference type="AlphaFoldDB" id="A0A8J8NK00"/>
<comment type="caution">
    <text evidence="2">The sequence shown here is derived from an EMBL/GenBank/DDBJ whole genome shotgun (WGS) entry which is preliminary data.</text>
</comment>
<sequence>MPHDNLIVIIIIMKRICMTALLAGLAAAGSIYNWEYVHYPKPVEDTTDQPSEVPTDQAEGKKLIDLKKWGLGLDLWLFGGGFDIDLDANFEYELPTFSTSDYYAQGLNLNMYLGGLQSAYVFLGKTNVSLFFELDVAQASLPMSAYWDTTNKQICIALKYKISSFTVKVKARIEGQECTSSMVQYLFTGVKKTCVDGVYDLDVFQIKFLGTAEDVEKNLITENGITGCWPFI</sequence>
<keyword evidence="1" id="KW-0472">Membrane</keyword>
<evidence type="ECO:0000256" key="1">
    <source>
        <dbReference type="SAM" id="Phobius"/>
    </source>
</evidence>
<gene>
    <name evidence="2" type="ORF">FGO68_gene14709</name>
</gene>
<reference evidence="2" key="1">
    <citation type="submission" date="2019-06" db="EMBL/GenBank/DDBJ databases">
        <authorList>
            <person name="Zheng W."/>
        </authorList>
    </citation>
    <scope>NUCLEOTIDE SEQUENCE</scope>
    <source>
        <strain evidence="2">QDHG01</strain>
    </source>
</reference>